<name>A0AAV0VYR2_9HEMI</name>
<organism evidence="7 8">
    <name type="scientific">Macrosiphum euphorbiae</name>
    <name type="common">potato aphid</name>
    <dbReference type="NCBI Taxonomy" id="13131"/>
    <lineage>
        <taxon>Eukaryota</taxon>
        <taxon>Metazoa</taxon>
        <taxon>Ecdysozoa</taxon>
        <taxon>Arthropoda</taxon>
        <taxon>Hexapoda</taxon>
        <taxon>Insecta</taxon>
        <taxon>Pterygota</taxon>
        <taxon>Neoptera</taxon>
        <taxon>Paraneoptera</taxon>
        <taxon>Hemiptera</taxon>
        <taxon>Sternorrhyncha</taxon>
        <taxon>Aphidomorpha</taxon>
        <taxon>Aphidoidea</taxon>
        <taxon>Aphididae</taxon>
        <taxon>Macrosiphini</taxon>
        <taxon>Macrosiphum</taxon>
    </lineage>
</organism>
<evidence type="ECO:0000256" key="4">
    <source>
        <dbReference type="ARBA" id="ARBA00022694"/>
    </source>
</evidence>
<dbReference type="Pfam" id="PF04189">
    <property type="entry name" value="Gcd10p"/>
    <property type="match status" value="1"/>
</dbReference>
<keyword evidence="4" id="KW-0819">tRNA processing</keyword>
<evidence type="ECO:0000313" key="8">
    <source>
        <dbReference type="Proteomes" id="UP001160148"/>
    </source>
</evidence>
<dbReference type="Proteomes" id="UP001160148">
    <property type="component" value="Unassembled WGS sequence"/>
</dbReference>
<dbReference type="GO" id="GO:0005634">
    <property type="term" value="C:nucleus"/>
    <property type="evidence" value="ECO:0007669"/>
    <property type="project" value="UniProtKB-SubCell"/>
</dbReference>
<reference evidence="7 8" key="1">
    <citation type="submission" date="2023-01" db="EMBL/GenBank/DDBJ databases">
        <authorList>
            <person name="Whitehead M."/>
        </authorList>
    </citation>
    <scope>NUCLEOTIDE SEQUENCE [LARGE SCALE GENOMIC DNA]</scope>
</reference>
<evidence type="ECO:0000256" key="2">
    <source>
        <dbReference type="ARBA" id="ARBA00008320"/>
    </source>
</evidence>
<dbReference type="PANTHER" id="PTHR12945">
    <property type="entry name" value="TRANSLATION INITIATION FACTOR EIF3-RELATED"/>
    <property type="match status" value="1"/>
</dbReference>
<protein>
    <recommendedName>
        <fullName evidence="3">tRNA (adenine(58)-N(1))-methyltransferase non-catalytic subunit TRM6</fullName>
    </recommendedName>
    <alternativeName>
        <fullName evidence="6">tRNA(m1A58)-methyltransferase subunit TRM6</fullName>
    </alternativeName>
</protein>
<evidence type="ECO:0000256" key="6">
    <source>
        <dbReference type="ARBA" id="ARBA00032319"/>
    </source>
</evidence>
<dbReference type="AlphaFoldDB" id="A0AAV0VYR2"/>
<dbReference type="PANTHER" id="PTHR12945:SF0">
    <property type="entry name" value="TRNA (ADENINE(58)-N(1))-METHYLTRANSFERASE NON-CATALYTIC SUBUNIT TRM6"/>
    <property type="match status" value="1"/>
</dbReference>
<evidence type="ECO:0000313" key="7">
    <source>
        <dbReference type="EMBL" id="CAI6349323.1"/>
    </source>
</evidence>
<dbReference type="EMBL" id="CARXXK010000001">
    <property type="protein sequence ID" value="CAI6349323.1"/>
    <property type="molecule type" value="Genomic_DNA"/>
</dbReference>
<dbReference type="GO" id="GO:0030488">
    <property type="term" value="P:tRNA methylation"/>
    <property type="evidence" value="ECO:0007669"/>
    <property type="project" value="InterPro"/>
</dbReference>
<comment type="subcellular location">
    <subcellularLocation>
        <location evidence="1">Nucleus</location>
    </subcellularLocation>
</comment>
<dbReference type="GO" id="GO:0031515">
    <property type="term" value="C:tRNA (m1A) methyltransferase complex"/>
    <property type="evidence" value="ECO:0007669"/>
    <property type="project" value="InterPro"/>
</dbReference>
<evidence type="ECO:0000256" key="5">
    <source>
        <dbReference type="ARBA" id="ARBA00023242"/>
    </source>
</evidence>
<gene>
    <name evidence="7" type="ORF">MEUPH1_LOCUS5899</name>
</gene>
<keyword evidence="8" id="KW-1185">Reference proteome</keyword>
<comment type="similarity">
    <text evidence="2">Belongs to the TRM6/GCD10 family.</text>
</comment>
<accession>A0AAV0VYR2</accession>
<evidence type="ECO:0000256" key="3">
    <source>
        <dbReference type="ARBA" id="ARBA00021704"/>
    </source>
</evidence>
<sequence>MTPTNLENIIARGHYLIINKNETYLIHQISNKAILKLGRDVIDLKAAIGQPFSSTYKLEPMPEKKRHYSLVICNDNQARNQWSTNGCGTDNKLITDDSSSQLLSTDEIIALKESGESGQNIVERLLENSKTFQLKTEYAQEKYLKKKARKYCDYLTIFKPSIRLITDVLYKQQTLPKTIALRFDTLAQILCRVNLDPGGKYLLYENGSQGLLQAALLNQLHDNGCLVHIFSSTSEQNALRAVKAMNFSETKIKQMLTVSLDEILNTKHEDNIPAEKVEEDVINCSDEKKRKSDEAYTQIKKKHRPITSTDGLNFIKSNKFDGLIVVCREEPTEFVKTLLPYLSLSRPFVIYSAYREVLVTIYAEFKMRRDVVFLRLTDNFMRYHQVLPNRTHPDVTMDDGGGFLFSGLFVAGTK</sequence>
<dbReference type="InterPro" id="IPR017423">
    <property type="entry name" value="TRM6"/>
</dbReference>
<proteinExistence type="inferred from homology"/>
<evidence type="ECO:0000256" key="1">
    <source>
        <dbReference type="ARBA" id="ARBA00004123"/>
    </source>
</evidence>
<keyword evidence="5" id="KW-0539">Nucleus</keyword>
<comment type="caution">
    <text evidence="7">The sequence shown here is derived from an EMBL/GenBank/DDBJ whole genome shotgun (WGS) entry which is preliminary data.</text>
</comment>